<keyword evidence="3" id="KW-1185">Reference proteome</keyword>
<dbReference type="AlphaFoldDB" id="A0A8X6XGT4"/>
<proteinExistence type="predicted"/>
<comment type="caution">
    <text evidence="2">The sequence shown here is derived from an EMBL/GenBank/DDBJ whole genome shotgun (WGS) entry which is preliminary data.</text>
</comment>
<accession>A0A8X6XGT4</accession>
<dbReference type="Proteomes" id="UP000886998">
    <property type="component" value="Unassembled WGS sequence"/>
</dbReference>
<keyword evidence="1" id="KW-0812">Transmembrane</keyword>
<evidence type="ECO:0000313" key="2">
    <source>
        <dbReference type="EMBL" id="GFY52836.1"/>
    </source>
</evidence>
<sequence>MIEVDKEFSFPTFVAIVLSMIELFWRAYRLAFSKHMANVYFISVLCSITCSLTFHSLIMISASKTNEMAKETHSTLQCLKGRFPLNLKRTKFKEVCTRKSNLTLWKIYVLDRPLLITSFGTLLTYGFLIGTVGEAC</sequence>
<keyword evidence="1" id="KW-0472">Membrane</keyword>
<keyword evidence="1" id="KW-1133">Transmembrane helix</keyword>
<dbReference type="EMBL" id="BMAV01008932">
    <property type="protein sequence ID" value="GFY52836.1"/>
    <property type="molecule type" value="Genomic_DNA"/>
</dbReference>
<reference evidence="2" key="1">
    <citation type="submission" date="2020-08" db="EMBL/GenBank/DDBJ databases">
        <title>Multicomponent nature underlies the extraordinary mechanical properties of spider dragline silk.</title>
        <authorList>
            <person name="Kono N."/>
            <person name="Nakamura H."/>
            <person name="Mori M."/>
            <person name="Yoshida Y."/>
            <person name="Ohtoshi R."/>
            <person name="Malay A.D."/>
            <person name="Moran D.A.P."/>
            <person name="Tomita M."/>
            <person name="Numata K."/>
            <person name="Arakawa K."/>
        </authorList>
    </citation>
    <scope>NUCLEOTIDE SEQUENCE</scope>
</reference>
<name>A0A8X6XGT4_9ARAC</name>
<protein>
    <submittedName>
        <fullName evidence="2">Uncharacterized protein</fullName>
    </submittedName>
</protein>
<gene>
    <name evidence="2" type="primary">AVEN_205119_1</name>
    <name evidence="2" type="ORF">TNIN_412701</name>
</gene>
<organism evidence="2 3">
    <name type="scientific">Trichonephila inaurata madagascariensis</name>
    <dbReference type="NCBI Taxonomy" id="2747483"/>
    <lineage>
        <taxon>Eukaryota</taxon>
        <taxon>Metazoa</taxon>
        <taxon>Ecdysozoa</taxon>
        <taxon>Arthropoda</taxon>
        <taxon>Chelicerata</taxon>
        <taxon>Arachnida</taxon>
        <taxon>Araneae</taxon>
        <taxon>Araneomorphae</taxon>
        <taxon>Entelegynae</taxon>
        <taxon>Araneoidea</taxon>
        <taxon>Nephilidae</taxon>
        <taxon>Trichonephila</taxon>
        <taxon>Trichonephila inaurata</taxon>
    </lineage>
</organism>
<feature type="transmembrane region" description="Helical" evidence="1">
    <location>
        <begin position="12"/>
        <end position="28"/>
    </location>
</feature>
<evidence type="ECO:0000256" key="1">
    <source>
        <dbReference type="SAM" id="Phobius"/>
    </source>
</evidence>
<feature type="transmembrane region" description="Helical" evidence="1">
    <location>
        <begin position="40"/>
        <end position="60"/>
    </location>
</feature>
<evidence type="ECO:0000313" key="3">
    <source>
        <dbReference type="Proteomes" id="UP000886998"/>
    </source>
</evidence>
<dbReference type="OrthoDB" id="6421653at2759"/>